<dbReference type="InterPro" id="IPR013216">
    <property type="entry name" value="Methyltransf_11"/>
</dbReference>
<organism evidence="3 4">
    <name type="scientific">Volvox africanus</name>
    <dbReference type="NCBI Taxonomy" id="51714"/>
    <lineage>
        <taxon>Eukaryota</taxon>
        <taxon>Viridiplantae</taxon>
        <taxon>Chlorophyta</taxon>
        <taxon>core chlorophytes</taxon>
        <taxon>Chlorophyceae</taxon>
        <taxon>CS clade</taxon>
        <taxon>Chlamydomonadales</taxon>
        <taxon>Volvocaceae</taxon>
        <taxon>Volvox</taxon>
    </lineage>
</organism>
<feature type="region of interest" description="Disordered" evidence="1">
    <location>
        <begin position="198"/>
        <end position="222"/>
    </location>
</feature>
<sequence length="383" mass="40490">LHIIEPNKSAGQQMSVAWLDKSPWRLCTARRHQVTSKCAMFKLHHLKQLNATRCISNAAHATRPETSLSSATNERPVTTLGIRSQCRHNEHDTLHIFVRKGACVLAAALLLFGDVTVAYAEGAVATSNAALELQQAYDKYSSKYDELDGGSAAEALGFPQLRRKLLDQARGDVLEVAVGTGLNLPYYRWVGAVTSTPSQQQEQANIPTAPSPSSGSPLMGSGGAVAGGGVSGVASLTTVDLSPGMLRQARMRVAETPALADLPISFRQADVAALPFPDSSFDSVVDTFSLCVFPDPQAALNEMARVVRPVAEGGRVLLLEHCRSDNPLLAAYQDVTAGPVAALGKGCVWNQDVEAMATVAGLRAVGGERAAAGTVQLIIAVKQ</sequence>
<accession>A0A8J4F1C9</accession>
<name>A0A8J4F1C9_9CHLO</name>
<dbReference type="EMBL" id="BNCO01000016">
    <property type="protein sequence ID" value="GIL53723.1"/>
    <property type="molecule type" value="Genomic_DNA"/>
</dbReference>
<dbReference type="InterPro" id="IPR050508">
    <property type="entry name" value="Methyltransf_Superfamily"/>
</dbReference>
<dbReference type="Gene3D" id="3.40.50.150">
    <property type="entry name" value="Vaccinia Virus protein VP39"/>
    <property type="match status" value="1"/>
</dbReference>
<evidence type="ECO:0000256" key="1">
    <source>
        <dbReference type="SAM" id="MobiDB-lite"/>
    </source>
</evidence>
<dbReference type="InterPro" id="IPR029063">
    <property type="entry name" value="SAM-dependent_MTases_sf"/>
</dbReference>
<dbReference type="CDD" id="cd02440">
    <property type="entry name" value="AdoMet_MTases"/>
    <property type="match status" value="1"/>
</dbReference>
<feature type="compositionally biased region" description="Polar residues" evidence="1">
    <location>
        <begin position="198"/>
        <end position="208"/>
    </location>
</feature>
<dbReference type="Pfam" id="PF08241">
    <property type="entry name" value="Methyltransf_11"/>
    <property type="match status" value="1"/>
</dbReference>
<evidence type="ECO:0000313" key="3">
    <source>
        <dbReference type="EMBL" id="GIL53723.1"/>
    </source>
</evidence>
<dbReference type="PANTHER" id="PTHR42912">
    <property type="entry name" value="METHYLTRANSFERASE"/>
    <property type="match status" value="1"/>
</dbReference>
<comment type="caution">
    <text evidence="3">The sequence shown here is derived from an EMBL/GenBank/DDBJ whole genome shotgun (WGS) entry which is preliminary data.</text>
</comment>
<feature type="domain" description="Methyltransferase type 11" evidence="2">
    <location>
        <begin position="232"/>
        <end position="309"/>
    </location>
</feature>
<protein>
    <recommendedName>
        <fullName evidence="2">Methyltransferase type 11 domain-containing protein</fullName>
    </recommendedName>
</protein>
<evidence type="ECO:0000259" key="2">
    <source>
        <dbReference type="Pfam" id="PF08241"/>
    </source>
</evidence>
<feature type="non-terminal residue" evidence="3">
    <location>
        <position position="1"/>
    </location>
</feature>
<evidence type="ECO:0000313" key="4">
    <source>
        <dbReference type="Proteomes" id="UP000747399"/>
    </source>
</evidence>
<dbReference type="Proteomes" id="UP000747399">
    <property type="component" value="Unassembled WGS sequence"/>
</dbReference>
<dbReference type="SUPFAM" id="SSF53335">
    <property type="entry name" value="S-adenosyl-L-methionine-dependent methyltransferases"/>
    <property type="match status" value="1"/>
</dbReference>
<dbReference type="PANTHER" id="PTHR42912:SF96">
    <property type="entry name" value="METHYLTRANSFERASE DOMAIN-CONTAINING PROTEIN"/>
    <property type="match status" value="1"/>
</dbReference>
<reference evidence="3" key="1">
    <citation type="journal article" date="2021" name="Proc. Natl. Acad. Sci. U.S.A.">
        <title>Three genomes in the algal genus Volvox reveal the fate of a haploid sex-determining region after a transition to homothallism.</title>
        <authorList>
            <person name="Yamamoto K."/>
            <person name="Hamaji T."/>
            <person name="Kawai-Toyooka H."/>
            <person name="Matsuzaki R."/>
            <person name="Takahashi F."/>
            <person name="Nishimura Y."/>
            <person name="Kawachi M."/>
            <person name="Noguchi H."/>
            <person name="Minakuchi Y."/>
            <person name="Umen J.G."/>
            <person name="Toyoda A."/>
            <person name="Nozaki H."/>
        </authorList>
    </citation>
    <scope>NUCLEOTIDE SEQUENCE</scope>
    <source>
        <strain evidence="3">NIES-3780</strain>
    </source>
</reference>
<gene>
    <name evidence="3" type="ORF">Vafri_9171</name>
</gene>
<dbReference type="AlphaFoldDB" id="A0A8J4F1C9"/>
<keyword evidence="4" id="KW-1185">Reference proteome</keyword>
<proteinExistence type="predicted"/>
<dbReference type="GO" id="GO:0008757">
    <property type="term" value="F:S-adenosylmethionine-dependent methyltransferase activity"/>
    <property type="evidence" value="ECO:0007669"/>
    <property type="project" value="InterPro"/>
</dbReference>